<name>A0AAD2D527_EUPCR</name>
<reference evidence="1" key="1">
    <citation type="submission" date="2023-07" db="EMBL/GenBank/DDBJ databases">
        <authorList>
            <consortium name="AG Swart"/>
            <person name="Singh M."/>
            <person name="Singh A."/>
            <person name="Seah K."/>
            <person name="Emmerich C."/>
        </authorList>
    </citation>
    <scope>NUCLEOTIDE SEQUENCE</scope>
    <source>
        <strain evidence="1">DP1</strain>
    </source>
</reference>
<dbReference type="AlphaFoldDB" id="A0AAD2D527"/>
<dbReference type="EMBL" id="CAMPGE010021673">
    <property type="protein sequence ID" value="CAI2379808.1"/>
    <property type="molecule type" value="Genomic_DNA"/>
</dbReference>
<sequence>MIQDGDRGLVKVLGCRRGGIVREWRRIVRKSWILTLCVLKVVIRGFQRGLSGRACDPNTDFEYRNPIRESKNEHLTNIRRRMKTFNKTKSRDLLCDTDSPFRTKKKHIFFSSDSE</sequence>
<proteinExistence type="predicted"/>
<evidence type="ECO:0000313" key="2">
    <source>
        <dbReference type="Proteomes" id="UP001295684"/>
    </source>
</evidence>
<dbReference type="Proteomes" id="UP001295684">
    <property type="component" value="Unassembled WGS sequence"/>
</dbReference>
<gene>
    <name evidence="1" type="ORF">ECRASSUSDP1_LOCUS21225</name>
</gene>
<protein>
    <submittedName>
        <fullName evidence="1">Uncharacterized protein</fullName>
    </submittedName>
</protein>
<comment type="caution">
    <text evidence="1">The sequence shown here is derived from an EMBL/GenBank/DDBJ whole genome shotgun (WGS) entry which is preliminary data.</text>
</comment>
<keyword evidence="2" id="KW-1185">Reference proteome</keyword>
<organism evidence="1 2">
    <name type="scientific">Euplotes crassus</name>
    <dbReference type="NCBI Taxonomy" id="5936"/>
    <lineage>
        <taxon>Eukaryota</taxon>
        <taxon>Sar</taxon>
        <taxon>Alveolata</taxon>
        <taxon>Ciliophora</taxon>
        <taxon>Intramacronucleata</taxon>
        <taxon>Spirotrichea</taxon>
        <taxon>Hypotrichia</taxon>
        <taxon>Euplotida</taxon>
        <taxon>Euplotidae</taxon>
        <taxon>Moneuplotes</taxon>
    </lineage>
</organism>
<accession>A0AAD2D527</accession>
<evidence type="ECO:0000313" key="1">
    <source>
        <dbReference type="EMBL" id="CAI2379808.1"/>
    </source>
</evidence>